<evidence type="ECO:0000313" key="1">
    <source>
        <dbReference type="EMBL" id="RDI68461.1"/>
    </source>
</evidence>
<comment type="caution">
    <text evidence="1">The sequence shown here is derived from an EMBL/GenBank/DDBJ whole genome shotgun (WGS) entry which is preliminary data.</text>
</comment>
<dbReference type="EMBL" id="QQBC01000002">
    <property type="protein sequence ID" value="RDI68461.1"/>
    <property type="molecule type" value="Genomic_DNA"/>
</dbReference>
<dbReference type="AlphaFoldDB" id="A0A370IEA8"/>
<reference evidence="1 2" key="1">
    <citation type="submission" date="2018-07" db="EMBL/GenBank/DDBJ databases">
        <title>Genomic Encyclopedia of Type Strains, Phase IV (KMG-IV): sequencing the most valuable type-strain genomes for metagenomic binning, comparative biology and taxonomic classification.</title>
        <authorList>
            <person name="Goeker M."/>
        </authorList>
    </citation>
    <scope>NUCLEOTIDE SEQUENCE [LARGE SCALE GENOMIC DNA]</scope>
    <source>
        <strain evidence="1 2">DSM 44290</strain>
    </source>
</reference>
<keyword evidence="2" id="KW-1185">Reference proteome</keyword>
<name>A0A370IEA8_9NOCA</name>
<gene>
    <name evidence="1" type="ORF">DFR76_102862</name>
</gene>
<proteinExistence type="predicted"/>
<dbReference type="Proteomes" id="UP000254869">
    <property type="component" value="Unassembled WGS sequence"/>
</dbReference>
<evidence type="ECO:0000313" key="2">
    <source>
        <dbReference type="Proteomes" id="UP000254869"/>
    </source>
</evidence>
<protein>
    <submittedName>
        <fullName evidence="1">Uncharacterized protein</fullName>
    </submittedName>
</protein>
<accession>A0A370IEA8</accession>
<sequence>MLDNRWAESFNSNLMNERVNRTESPTRKNAREVIVSYIKLRYNQIRPDLVVLLKVPVTGDELRERQAADRVGEGADRGAERVAAGLASSVH</sequence>
<organism evidence="1 2">
    <name type="scientific">Nocardia pseudobrasiliensis</name>
    <dbReference type="NCBI Taxonomy" id="45979"/>
    <lineage>
        <taxon>Bacteria</taxon>
        <taxon>Bacillati</taxon>
        <taxon>Actinomycetota</taxon>
        <taxon>Actinomycetes</taxon>
        <taxon>Mycobacteriales</taxon>
        <taxon>Nocardiaceae</taxon>
        <taxon>Nocardia</taxon>
    </lineage>
</organism>